<dbReference type="Proteomes" id="UP000243797">
    <property type="component" value="Unassembled WGS sequence"/>
</dbReference>
<keyword evidence="2" id="KW-1185">Reference proteome</keyword>
<dbReference type="SMART" id="SM00368">
    <property type="entry name" value="LRR_RI"/>
    <property type="match status" value="4"/>
</dbReference>
<dbReference type="PANTHER" id="PTHR24113">
    <property type="entry name" value="RAN GTPASE-ACTIVATING PROTEIN 1"/>
    <property type="match status" value="1"/>
</dbReference>
<reference evidence="1 2" key="1">
    <citation type="submission" date="2017-06" db="EMBL/GenBank/DDBJ databases">
        <title>Draft genome sequence of a variant of Elsinoe murrayae.</title>
        <authorList>
            <person name="Cheng Q."/>
        </authorList>
    </citation>
    <scope>NUCLEOTIDE SEQUENCE [LARGE SCALE GENOMIC DNA]</scope>
    <source>
        <strain evidence="1 2">CQ-2017a</strain>
    </source>
</reference>
<dbReference type="InterPro" id="IPR032675">
    <property type="entry name" value="LRR_dom_sf"/>
</dbReference>
<dbReference type="STRING" id="2082308.A0A2K1QU94"/>
<dbReference type="InParanoid" id="A0A2K1QU94"/>
<dbReference type="OrthoDB" id="333024at2759"/>
<dbReference type="InterPro" id="IPR027038">
    <property type="entry name" value="RanGap"/>
</dbReference>
<protein>
    <submittedName>
        <fullName evidence="1">Ran GTPase-activating protein 1</fullName>
    </submittedName>
</protein>
<dbReference type="SUPFAM" id="SSF52047">
    <property type="entry name" value="RNI-like"/>
    <property type="match status" value="1"/>
</dbReference>
<organism evidence="1 2">
    <name type="scientific">Sphaceloma murrayae</name>
    <dbReference type="NCBI Taxonomy" id="2082308"/>
    <lineage>
        <taxon>Eukaryota</taxon>
        <taxon>Fungi</taxon>
        <taxon>Dikarya</taxon>
        <taxon>Ascomycota</taxon>
        <taxon>Pezizomycotina</taxon>
        <taxon>Dothideomycetes</taxon>
        <taxon>Dothideomycetidae</taxon>
        <taxon>Myriangiales</taxon>
        <taxon>Elsinoaceae</taxon>
        <taxon>Sphaceloma</taxon>
    </lineage>
</organism>
<name>A0A2K1QU94_9PEZI</name>
<dbReference type="AlphaFoldDB" id="A0A2K1QU94"/>
<evidence type="ECO:0000313" key="1">
    <source>
        <dbReference type="EMBL" id="PNS18635.1"/>
    </source>
</evidence>
<dbReference type="GO" id="GO:0005096">
    <property type="term" value="F:GTPase activator activity"/>
    <property type="evidence" value="ECO:0007669"/>
    <property type="project" value="InterPro"/>
</dbReference>
<sequence>MGKMTVAPALTDILPTDVADYLCVTIVFLKSQLRLLYKAHALSPGDLIAGLRELDVYIDKQVLLLPRRRGLHADLANALAERLHPSPRGSKGPIIRYEEDLIRLRRAISEHSQRDTAEAAAVRDISNWSRRILEQGPWDETNDPISLAGPPALPMPVELSDLQTLTPFFEHLKQDLTVWDPLDGGHQAAEPYYKIHLLEYQKGVLYADGRLDLCKKVVGPYNIEPLMDALRTNNLVRHFLLGNNVIGAAGARAIGKFILERPESIETWYLAGNCVDSCSLRCLVDAWVTSGAVTNIWLKRNPLGSAAVDDLFRLITTAPNLRTIDLDQTELGDAGVARLFSVLAEHIPGHPKLPLRHVYLNACGVGPKSLVAISTYLSSTNCSIESLYLSLNPLGSHIVSLLPGLQTNSSLQRLTLASTGQTDEYVALLLAAVTNHPSLRSLDLGQSYQTQDLSQRYNWLTGSLVDDLCNFISSSPKLQYLSLSYTLIPTGVISLPVARSPLRLIRLPSIIADSELSGLCAIHRTISRHTQMLYFSAKSIWPVIPDLQQRRVLSQIESPARGRMAANVQNGYQLTYNEFLAAEKRFLVSPRDVRFIDSVYRNRDAGMARRGEGRLEKYWGDERVLEEVKRVGADVWGRREKSRGTTS</sequence>
<evidence type="ECO:0000313" key="2">
    <source>
        <dbReference type="Proteomes" id="UP000243797"/>
    </source>
</evidence>
<comment type="caution">
    <text evidence="1">The sequence shown here is derived from an EMBL/GenBank/DDBJ whole genome shotgun (WGS) entry which is preliminary data.</text>
</comment>
<dbReference type="EMBL" id="NKHZ01000039">
    <property type="protein sequence ID" value="PNS18635.1"/>
    <property type="molecule type" value="Genomic_DNA"/>
</dbReference>
<accession>A0A2K1QU94</accession>
<proteinExistence type="predicted"/>
<dbReference type="PANTHER" id="PTHR24113:SF16">
    <property type="match status" value="1"/>
</dbReference>
<dbReference type="Gene3D" id="3.80.10.10">
    <property type="entry name" value="Ribonuclease Inhibitor"/>
    <property type="match status" value="2"/>
</dbReference>
<gene>
    <name evidence="1" type="ORF">CAC42_5174</name>
</gene>